<dbReference type="InterPro" id="IPR009081">
    <property type="entry name" value="PP-bd_ACP"/>
</dbReference>
<dbReference type="SUPFAM" id="SSF56801">
    <property type="entry name" value="Acetyl-CoA synthetase-like"/>
    <property type="match status" value="2"/>
</dbReference>
<organism evidence="5 6">
    <name type="scientific">Streptomyces yaanensis</name>
    <dbReference type="NCBI Taxonomy" id="1142239"/>
    <lineage>
        <taxon>Bacteria</taxon>
        <taxon>Bacillati</taxon>
        <taxon>Actinomycetota</taxon>
        <taxon>Actinomycetes</taxon>
        <taxon>Kitasatosporales</taxon>
        <taxon>Streptomycetaceae</taxon>
        <taxon>Streptomyces</taxon>
    </lineage>
</organism>
<dbReference type="InterPro" id="IPR045851">
    <property type="entry name" value="AMP-bd_C_sf"/>
</dbReference>
<dbReference type="InterPro" id="IPR029058">
    <property type="entry name" value="AB_hydrolase_fold"/>
</dbReference>
<dbReference type="SMART" id="SM00823">
    <property type="entry name" value="PKS_PP"/>
    <property type="match status" value="2"/>
</dbReference>
<dbReference type="PANTHER" id="PTHR45527:SF14">
    <property type="entry name" value="PLIPASTATIN SYNTHASE SUBUNIT B"/>
    <property type="match status" value="1"/>
</dbReference>
<dbReference type="CDD" id="cd05930">
    <property type="entry name" value="A_NRPS"/>
    <property type="match status" value="1"/>
</dbReference>
<dbReference type="Gene3D" id="2.30.38.10">
    <property type="entry name" value="Luciferase, Domain 3"/>
    <property type="match status" value="2"/>
</dbReference>
<dbReference type="SUPFAM" id="SSF47336">
    <property type="entry name" value="ACP-like"/>
    <property type="match status" value="2"/>
</dbReference>
<dbReference type="NCBIfam" id="TIGR01733">
    <property type="entry name" value="AA-adenyl-dom"/>
    <property type="match status" value="2"/>
</dbReference>
<keyword evidence="2" id="KW-0596">Phosphopantetheine</keyword>
<dbReference type="InterPro" id="IPR000873">
    <property type="entry name" value="AMP-dep_synth/lig_dom"/>
</dbReference>
<dbReference type="NCBIfam" id="NF003417">
    <property type="entry name" value="PRK04813.1"/>
    <property type="match status" value="2"/>
</dbReference>
<evidence type="ECO:0000259" key="4">
    <source>
        <dbReference type="PROSITE" id="PS50075"/>
    </source>
</evidence>
<reference evidence="6" key="1">
    <citation type="journal article" date="2019" name="Int. J. Syst. Evol. Microbiol.">
        <title>The Global Catalogue of Microorganisms (GCM) 10K type strain sequencing project: providing services to taxonomists for standard genome sequencing and annotation.</title>
        <authorList>
            <consortium name="The Broad Institute Genomics Platform"/>
            <consortium name="The Broad Institute Genome Sequencing Center for Infectious Disease"/>
            <person name="Wu L."/>
            <person name="Ma J."/>
        </authorList>
    </citation>
    <scope>NUCLEOTIDE SEQUENCE [LARGE SCALE GENOMIC DNA]</scope>
    <source>
        <strain evidence="6">CGMCC 4.7035</strain>
    </source>
</reference>
<dbReference type="RefSeq" id="WP_386275897.1">
    <property type="nucleotide sequence ID" value="NZ_JBHRWR010000003.1"/>
</dbReference>
<dbReference type="Gene3D" id="3.40.50.1820">
    <property type="entry name" value="alpha/beta hydrolase"/>
    <property type="match status" value="1"/>
</dbReference>
<dbReference type="InterPro" id="IPR020806">
    <property type="entry name" value="PKS_PP-bd"/>
</dbReference>
<dbReference type="PROSITE" id="PS00455">
    <property type="entry name" value="AMP_BINDING"/>
    <property type="match status" value="2"/>
</dbReference>
<protein>
    <submittedName>
        <fullName evidence="5">Amino acid adenylation domain-containing protein</fullName>
    </submittedName>
</protein>
<dbReference type="PANTHER" id="PTHR45527">
    <property type="entry name" value="NONRIBOSOMAL PEPTIDE SYNTHETASE"/>
    <property type="match status" value="1"/>
</dbReference>
<dbReference type="InterPro" id="IPR001031">
    <property type="entry name" value="Thioesterase"/>
</dbReference>
<dbReference type="SMART" id="SM00824">
    <property type="entry name" value="PKS_TE"/>
    <property type="match status" value="1"/>
</dbReference>
<keyword evidence="6" id="KW-1185">Reference proteome</keyword>
<dbReference type="InterPro" id="IPR020802">
    <property type="entry name" value="TesA-like"/>
</dbReference>
<name>A0ABV7S8X3_9ACTN</name>
<dbReference type="Gene3D" id="3.30.300.30">
    <property type="match status" value="2"/>
</dbReference>
<dbReference type="Pfam" id="PF00550">
    <property type="entry name" value="PP-binding"/>
    <property type="match status" value="2"/>
</dbReference>
<gene>
    <name evidence="5" type="ORF">ACFOZ0_06550</name>
</gene>
<dbReference type="InterPro" id="IPR006162">
    <property type="entry name" value="Ppantetheine_attach_site"/>
</dbReference>
<keyword evidence="3" id="KW-0597">Phosphoprotein</keyword>
<dbReference type="PROSITE" id="PS50075">
    <property type="entry name" value="CARRIER"/>
    <property type="match status" value="2"/>
</dbReference>
<dbReference type="Pfam" id="PF00975">
    <property type="entry name" value="Thioesterase"/>
    <property type="match status" value="1"/>
</dbReference>
<dbReference type="InterPro" id="IPR001242">
    <property type="entry name" value="Condensation_dom"/>
</dbReference>
<dbReference type="InterPro" id="IPR025110">
    <property type="entry name" value="AMP-bd_C"/>
</dbReference>
<evidence type="ECO:0000313" key="5">
    <source>
        <dbReference type="EMBL" id="MFC3572941.1"/>
    </source>
</evidence>
<dbReference type="InterPro" id="IPR023213">
    <property type="entry name" value="CAT-like_dom_sf"/>
</dbReference>
<dbReference type="PROSITE" id="PS00012">
    <property type="entry name" value="PHOSPHOPANTETHEINE"/>
    <property type="match status" value="1"/>
</dbReference>
<evidence type="ECO:0000256" key="1">
    <source>
        <dbReference type="ARBA" id="ARBA00001957"/>
    </source>
</evidence>
<dbReference type="SUPFAM" id="SSF53474">
    <property type="entry name" value="alpha/beta-Hydrolases"/>
    <property type="match status" value="1"/>
</dbReference>
<dbReference type="InterPro" id="IPR010071">
    <property type="entry name" value="AA_adenyl_dom"/>
</dbReference>
<evidence type="ECO:0000256" key="3">
    <source>
        <dbReference type="ARBA" id="ARBA00022553"/>
    </source>
</evidence>
<dbReference type="Gene3D" id="3.30.559.10">
    <property type="entry name" value="Chloramphenicol acetyltransferase-like domain"/>
    <property type="match status" value="2"/>
</dbReference>
<dbReference type="Gene3D" id="1.10.1200.10">
    <property type="entry name" value="ACP-like"/>
    <property type="match status" value="2"/>
</dbReference>
<evidence type="ECO:0000313" key="6">
    <source>
        <dbReference type="Proteomes" id="UP001595701"/>
    </source>
</evidence>
<evidence type="ECO:0000256" key="2">
    <source>
        <dbReference type="ARBA" id="ARBA00022450"/>
    </source>
</evidence>
<dbReference type="InterPro" id="IPR020845">
    <property type="entry name" value="AMP-binding_CS"/>
</dbReference>
<feature type="domain" description="Carrier" evidence="4">
    <location>
        <begin position="2027"/>
        <end position="2102"/>
    </location>
</feature>
<dbReference type="Pfam" id="PF13193">
    <property type="entry name" value="AMP-binding_C"/>
    <property type="match status" value="2"/>
</dbReference>
<dbReference type="InterPro" id="IPR036736">
    <property type="entry name" value="ACP-like_sf"/>
</dbReference>
<dbReference type="EMBL" id="JBHRWR010000003">
    <property type="protein sequence ID" value="MFC3572941.1"/>
    <property type="molecule type" value="Genomic_DNA"/>
</dbReference>
<dbReference type="Pfam" id="PF00501">
    <property type="entry name" value="AMP-binding"/>
    <property type="match status" value="2"/>
</dbReference>
<comment type="cofactor">
    <cofactor evidence="1">
        <name>pantetheine 4'-phosphate</name>
        <dbReference type="ChEBI" id="CHEBI:47942"/>
    </cofactor>
</comment>
<dbReference type="Gene3D" id="3.40.50.980">
    <property type="match status" value="4"/>
</dbReference>
<proteinExistence type="predicted"/>
<comment type="caution">
    <text evidence="5">The sequence shown here is derived from an EMBL/GenBank/DDBJ whole genome shotgun (WGS) entry which is preliminary data.</text>
</comment>
<dbReference type="Proteomes" id="UP001595701">
    <property type="component" value="Unassembled WGS sequence"/>
</dbReference>
<dbReference type="Pfam" id="PF00668">
    <property type="entry name" value="Condensation"/>
    <property type="match status" value="2"/>
</dbReference>
<dbReference type="SUPFAM" id="SSF52777">
    <property type="entry name" value="CoA-dependent acyltransferases"/>
    <property type="match status" value="4"/>
</dbReference>
<dbReference type="Gene3D" id="3.30.559.30">
    <property type="entry name" value="Nonribosomal peptide synthetase, condensation domain"/>
    <property type="match status" value="2"/>
</dbReference>
<sequence length="2396" mass="264081">MSLHEWPLTAYQRDVWTAAALNPESNQFTVSMWEKIDGDIDTDLLVRITKSVVRRNPCWRIRMNERDGVPYQWLSDTIPEVSVLDFSSEPDPAAACASWLKEASSGVFAITDSPLSKFAVLIESPTVTYWYGSGHHITSDGWTGRLLARQIFDEYARVAGEGESLDTGDSPSYLDFVAEEESYRASNRWSEDREFHHKQFSSTPPVLFSRTAPEERRSGATHVFSLDKSIMNRIRKERKVFPYLFAALGTYLTRIHRTEDVLIGIPLLNRNARQRNIHGQFSNTLPLRFSSASEGFSLQDHVTSIGDSLISLMRHSKIALGDVLQAMPGVRSGSRQLFDVTLSYLTADPVKVLPGAVSELTMTTQAHVHDALNICIYDSGEESDVRIVFDYAEDVFDENYPISSVAEHFKNLLVNGLQNSDVPWSAVDMLAPAERDELTHMMSRGPVVPYPDQATLHGLFEIQARTRPSETAVVDAFTGQSLTYAELNADANRVARTLRAEGVGRDDRVAVLMERGPLLLVALLGVLKAGSAYVPVDPGYPAERVKLLLADSRAKVVLVDEQMPERLAGTESVVRSIRDILQAEASGEPVDSLATSKDLAYVIYTSGSTGRPKGVMVEHHSVVNRLAWMQRAYPIDQGDILLQKTPVSFDVSVWELFWWAIQGAKLVLLPRDGQKDPKEILQTIRQHGVSTIHFVPSMLGPFLELLEDFPNLVEETSSLRYVFCSGEALPPARVEQFNTIFSSSTKRPALVNLYGPTEATVDVSCYECPADSGPVRRVPIGRPIDNTQLYVLGSRDELQPVGVPGELCIGGVQVARGYLDRPELTAEKFVDDPFTQGGRLYRTGDLARWLSDGTLEYLGRIDGQVKIRGNRVETGEVASALSSLTNVRDAVVVGRTLPGRSTHLVGYYEASSEIEAAEIRAHLAGSLPEFMIPTFFQRVERIPLTPNGKADVRALAELGSAVEADASGDPRNAAEAVLAEIWADVLQTERVGVHDDYFALGGDSILMLRVRALAEKRGLFFSLSDLVQNPTVAALARKARAVEGDSESALEPFDLVTDLDRAALGDAEDAFPLSRLQLGLLYHSRRHENSAMYKDVFRYTLAMPWDEPAFRVAVSRLVARHPVLRSSFDLASHSEPMQVIHPAVSGEFEVVDLRSHSDTEAESAVADHMEERRFHDYVFEQAPLYHLRVFVRPATVDLVLSFHHALLDGGSVANLLREVLQDYAHALGLGIDPVPTLALPSPALHIRNERQAADSDRTRRYWQERLAGAKVLHIDALAPYQTHPGNAAQIVRDVELPADLSARLRQVAGEHTLPLKSLLFAAHSLTLRMLTGTDDITTGMVTHGRPEQQDAERIAGLFLNTLPVRLNAAGESWIAVAREAFRQEQELHPHRLYPLSTIQEDFGTQVIETAFNHVHFHQLTQVMDLPDIELVDFRTREETNFALLVNSFIDPLSQNIHLRIDCDGSIFSPDQADVLARSLTQILHRMAEHPNETPDYTFLTTPPTYQDKSTEGASSVVERFFDVAARSPEAIALAMHERRWTYEQLADAARNVAQRLIETGTQPGARIGVAMDRSPEAIATILGTLMARAAVVPMDTDYPAERLVAMARQANVFRIITDEQHAHLAGDPELLLPAESITASTSMVRALLPPEPESTAYVLFTSGSTGTPKGVAMPHRALANLIAWQNRASSGGSTGGDTLQYAPVSFDVSFQEIFSTLCAGNTLHLVSEAERRDFPGLLRTIDAAGIERIYMPYVALQQLASTAVALDIAPKSLRVIISSGEQLRVTDEIRRFLGRLPGVLLENQYGPTETHVATRFTMTGDPADYPLLPPIGQPIDGEAVYVLDDRLQPVPPGVKGEIFVGGAGLAQGYEGRPDLTKERFLDRPFGPEGELIYRTGDLGVALPSGEIICLGRTDAQVKVRGFRVEPAEVELAITALAGKYPGIEGAAVVARHREGNDTFLAAFLLGDSAEVDLDDLKRELRAKLPDYMVPSQFAWLPGFPLTPSGKRDDEALRRIPLNAVPSGQFTAPRDEYERILADILGDLLQIPSVGVHDDFFELGGTSLTVMRLMMLIEQRYGPVIQLQDVIAEPTVEALAARLRRGNAVYAYDPLVAISPNGAKRPIFLVHPMGGNVLCYVRLARKFPGDQPLYALQAAGSTPGSEPVRTMPELVSSYISAIRRVQPHGPYTLGGWSFGGFVAFEMARQLKEQGEEVADLVLLDTTAARGKRVGGDDEDLLRWFFWELLLQKRGASSTMDHLPEELDTVDKKFDYMAGVAQELGVLPAGSSGAVVRRLFGVYAANWDLAINYFPDVAEFDLTLIRAEEPLPQSLRSMHDSMGSQYDDPTNGWSHMTKGRINVVTVPGNHLSIVEEPYVGKVAEAIYAAMGHRSIAGEIEGE</sequence>
<feature type="domain" description="Carrier" evidence="4">
    <location>
        <begin position="969"/>
        <end position="1043"/>
    </location>
</feature>
<accession>A0ABV7S8X3</accession>